<reference evidence="1 2" key="1">
    <citation type="submission" date="2019-11" db="EMBL/GenBank/DDBJ databases">
        <title>Type strains purchased from KCTC, JCM and DSMZ.</title>
        <authorList>
            <person name="Lu H."/>
        </authorList>
    </citation>
    <scope>NUCLEOTIDE SEQUENCE [LARGE SCALE GENOMIC DNA]</scope>
    <source>
        <strain evidence="1 2">KCTC 22382</strain>
    </source>
</reference>
<evidence type="ECO:0000313" key="2">
    <source>
        <dbReference type="Proteomes" id="UP000475582"/>
    </source>
</evidence>
<dbReference type="EMBL" id="WNKY01000013">
    <property type="protein sequence ID" value="MTV38758.1"/>
    <property type="molecule type" value="Genomic_DNA"/>
</dbReference>
<comment type="caution">
    <text evidence="1">The sequence shown here is derived from an EMBL/GenBank/DDBJ whole genome shotgun (WGS) entry which is preliminary data.</text>
</comment>
<evidence type="ECO:0000313" key="1">
    <source>
        <dbReference type="EMBL" id="MTV38758.1"/>
    </source>
</evidence>
<protein>
    <submittedName>
        <fullName evidence="1">Uncharacterized protein</fullName>
    </submittedName>
</protein>
<dbReference type="Proteomes" id="UP000475582">
    <property type="component" value="Unassembled WGS sequence"/>
</dbReference>
<dbReference type="RefSeq" id="WP_155464327.1">
    <property type="nucleotide sequence ID" value="NZ_WNKY01000013.1"/>
</dbReference>
<name>A0A6L6PI24_9BURK</name>
<gene>
    <name evidence="1" type="ORF">GM676_14355</name>
</gene>
<sequence>MSHAIPLNLPLDSVDQILRNAAERTDERVIEELRKATAQIAAQCRELNRRKALVQADECAVPIDSSFEIRDGLERAREGIRLMHKLLLGIPENKAQIFNSLRLALEEIYTAANQLQWEIGEHDASCYPRGTPILVSTQNEIEQALDAIRAQK</sequence>
<proteinExistence type="predicted"/>
<accession>A0A6L6PI24</accession>
<organism evidence="1 2">
    <name type="scientific">Duganella radicis</name>
    <dbReference type="NCBI Taxonomy" id="551988"/>
    <lineage>
        <taxon>Bacteria</taxon>
        <taxon>Pseudomonadati</taxon>
        <taxon>Pseudomonadota</taxon>
        <taxon>Betaproteobacteria</taxon>
        <taxon>Burkholderiales</taxon>
        <taxon>Oxalobacteraceae</taxon>
        <taxon>Telluria group</taxon>
        <taxon>Duganella</taxon>
    </lineage>
</organism>
<dbReference type="AlphaFoldDB" id="A0A6L6PI24"/>
<keyword evidence="2" id="KW-1185">Reference proteome</keyword>